<evidence type="ECO:0000313" key="1">
    <source>
        <dbReference type="EMBL" id="KAL3802304.1"/>
    </source>
</evidence>
<dbReference type="EMBL" id="JALLPJ020000104">
    <property type="protein sequence ID" value="KAL3802304.1"/>
    <property type="molecule type" value="Genomic_DNA"/>
</dbReference>
<dbReference type="Proteomes" id="UP001530400">
    <property type="component" value="Unassembled WGS sequence"/>
</dbReference>
<evidence type="ECO:0000313" key="2">
    <source>
        <dbReference type="Proteomes" id="UP001530400"/>
    </source>
</evidence>
<comment type="caution">
    <text evidence="1">The sequence shown here is derived from an EMBL/GenBank/DDBJ whole genome shotgun (WGS) entry which is preliminary data.</text>
</comment>
<keyword evidence="2" id="KW-1185">Reference proteome</keyword>
<gene>
    <name evidence="1" type="ORF">ACHAWO_002152</name>
</gene>
<reference evidence="1 2" key="1">
    <citation type="submission" date="2024-10" db="EMBL/GenBank/DDBJ databases">
        <title>Updated reference genomes for cyclostephanoid diatoms.</title>
        <authorList>
            <person name="Roberts W.R."/>
            <person name="Alverson A.J."/>
        </authorList>
    </citation>
    <scope>NUCLEOTIDE SEQUENCE [LARGE SCALE GENOMIC DNA]</scope>
    <source>
        <strain evidence="1 2">AJA010-31</strain>
    </source>
</reference>
<protein>
    <submittedName>
        <fullName evidence="1">Uncharacterized protein</fullName>
    </submittedName>
</protein>
<organism evidence="1 2">
    <name type="scientific">Cyclotella atomus</name>
    <dbReference type="NCBI Taxonomy" id="382360"/>
    <lineage>
        <taxon>Eukaryota</taxon>
        <taxon>Sar</taxon>
        <taxon>Stramenopiles</taxon>
        <taxon>Ochrophyta</taxon>
        <taxon>Bacillariophyta</taxon>
        <taxon>Coscinodiscophyceae</taxon>
        <taxon>Thalassiosirophycidae</taxon>
        <taxon>Stephanodiscales</taxon>
        <taxon>Stephanodiscaceae</taxon>
        <taxon>Cyclotella</taxon>
    </lineage>
</organism>
<name>A0ABD3QQK7_9STRA</name>
<accession>A0ABD3QQK7</accession>
<proteinExistence type="predicted"/>
<sequence>MTKAAFWTLLDIIENHLPSTGEKRKRGAVPSGSTGYGTAFLCWWRRVRCAEVHGLEMSPCLVFGINDMLIWMNKTNTRDQKLIGFGPAVFLWPQEEFVTLEGGSFGCEVRMPGAASEEEKLDQEGFLRLASVSLVTTHMLIQVTCAHRGENVTSGPKDAMNFYHSQLRINIECALASWFTDENVAKANANKYLSIRARVQYCNERRSSIFHVWTIMGAYWSYDASGGLDRLNDLLDGGFHMDDHTRSQRRQYRSKLILPCHSILNYVRNDGLSTT</sequence>
<dbReference type="AlphaFoldDB" id="A0ABD3QQK7"/>